<name>A0ABW5WEY2_9PSEU</name>
<dbReference type="InterPro" id="IPR051448">
    <property type="entry name" value="CdaR-like_regulators"/>
</dbReference>
<dbReference type="InterPro" id="IPR012914">
    <property type="entry name" value="PucR_dom"/>
</dbReference>
<organism evidence="3 4">
    <name type="scientific">Prauserella oleivorans</name>
    <dbReference type="NCBI Taxonomy" id="1478153"/>
    <lineage>
        <taxon>Bacteria</taxon>
        <taxon>Bacillati</taxon>
        <taxon>Actinomycetota</taxon>
        <taxon>Actinomycetes</taxon>
        <taxon>Pseudonocardiales</taxon>
        <taxon>Pseudonocardiaceae</taxon>
        <taxon>Prauserella</taxon>
    </lineage>
</organism>
<dbReference type="PANTHER" id="PTHR33744:SF1">
    <property type="entry name" value="DNA-BINDING TRANSCRIPTIONAL ACTIVATOR ADER"/>
    <property type="match status" value="1"/>
</dbReference>
<dbReference type="Pfam" id="PF13556">
    <property type="entry name" value="HTH_30"/>
    <property type="match status" value="1"/>
</dbReference>
<comment type="caution">
    <text evidence="3">The sequence shown here is derived from an EMBL/GenBank/DDBJ whole genome shotgun (WGS) entry which is preliminary data.</text>
</comment>
<evidence type="ECO:0000313" key="4">
    <source>
        <dbReference type="Proteomes" id="UP001597478"/>
    </source>
</evidence>
<dbReference type="PANTHER" id="PTHR33744">
    <property type="entry name" value="CARBOHYDRATE DIACID REGULATOR"/>
    <property type="match status" value="1"/>
</dbReference>
<dbReference type="EMBL" id="JBHUOF010000034">
    <property type="protein sequence ID" value="MFD2801590.1"/>
    <property type="molecule type" value="Genomic_DNA"/>
</dbReference>
<dbReference type="RefSeq" id="WP_377393493.1">
    <property type="nucleotide sequence ID" value="NZ_JBHSAN010000035.1"/>
</dbReference>
<keyword evidence="4" id="KW-1185">Reference proteome</keyword>
<evidence type="ECO:0000259" key="1">
    <source>
        <dbReference type="Pfam" id="PF07905"/>
    </source>
</evidence>
<evidence type="ECO:0000313" key="3">
    <source>
        <dbReference type="EMBL" id="MFD2801590.1"/>
    </source>
</evidence>
<accession>A0ABW5WEY2</accession>
<dbReference type="InterPro" id="IPR042070">
    <property type="entry name" value="PucR_C-HTH_sf"/>
</dbReference>
<dbReference type="Pfam" id="PF07905">
    <property type="entry name" value="PucR"/>
    <property type="match status" value="1"/>
</dbReference>
<reference evidence="4" key="1">
    <citation type="journal article" date="2019" name="Int. J. Syst. Evol. Microbiol.">
        <title>The Global Catalogue of Microorganisms (GCM) 10K type strain sequencing project: providing services to taxonomists for standard genome sequencing and annotation.</title>
        <authorList>
            <consortium name="The Broad Institute Genomics Platform"/>
            <consortium name="The Broad Institute Genome Sequencing Center for Infectious Disease"/>
            <person name="Wu L."/>
            <person name="Ma J."/>
        </authorList>
    </citation>
    <scope>NUCLEOTIDE SEQUENCE [LARGE SCALE GENOMIC DNA]</scope>
    <source>
        <strain evidence="4">IBRC-M 10906</strain>
    </source>
</reference>
<dbReference type="Proteomes" id="UP001597478">
    <property type="component" value="Unassembled WGS sequence"/>
</dbReference>
<dbReference type="Gene3D" id="1.10.10.2840">
    <property type="entry name" value="PucR C-terminal helix-turn-helix domain"/>
    <property type="match status" value="1"/>
</dbReference>
<feature type="domain" description="Purine catabolism PurC-like" evidence="1">
    <location>
        <begin position="14"/>
        <end position="123"/>
    </location>
</feature>
<gene>
    <name evidence="3" type="ORF">ACFS2C_19555</name>
</gene>
<evidence type="ECO:0000259" key="2">
    <source>
        <dbReference type="Pfam" id="PF13556"/>
    </source>
</evidence>
<proteinExistence type="predicted"/>
<protein>
    <submittedName>
        <fullName evidence="3">PucR family transcriptional regulator</fullName>
    </submittedName>
</protein>
<feature type="domain" description="PucR C-terminal helix-turn-helix" evidence="2">
    <location>
        <begin position="428"/>
        <end position="483"/>
    </location>
</feature>
<dbReference type="InterPro" id="IPR025736">
    <property type="entry name" value="PucR_C-HTH_dom"/>
</dbReference>
<sequence length="485" mass="50616">MAVTLRSLAGDTALGLRVLAGAAGLDRGISWVHPTELADPTAFLDGGELVLTTGLGSDTEPADAYVRRLADAGVAGLGFGVGLSHERVPRALIAAADAVELPLLEVPRPTPFIAISRAVSAALAAEQYESLVRTGRGQRELTRTALRRPDGAGALVRRLARLVDAWVVLVDAAGTVREAAPAAAAAKATSVRAELDRAHSGSRLLTMDGDEVVLQALGTRTRGFLAVGRSTRLDAADQHLVATAAALLSLSLERDRAHGAQLRGLRSGLLRLLLDGHVELALATLRDVAGTAPAPRWQVVVLAGPAHALAAALDALETEPDQASLVAEHESTVVVLGDVSAALRLPGRVPGLHAGVSSTVDAERTAAGHRQAEQAANVARADGKPVVRYPEHAGAGLLGLLGTEAARTFADESLAPLRAAGRPELETSLYRWLEHNGHWDAAASTLGVHRHTLRNRMARVAELLGRDLDSPGVRAELWLALNAGR</sequence>